<dbReference type="OrthoDB" id="9801785at2"/>
<reference evidence="14 15" key="1">
    <citation type="journal article" date="2018" name="Int. J. Syst. Evol. Microbiol.">
        <title>Epidermidibacterium keratini gen. nov., sp. nov., a member of the family Sporichthyaceae, isolated from keratin epidermis.</title>
        <authorList>
            <person name="Lee D.G."/>
            <person name="Trujillo M.E."/>
            <person name="Kang S."/>
            <person name="Nam J.J."/>
            <person name="Kim Y.J."/>
        </authorList>
    </citation>
    <scope>NUCLEOTIDE SEQUENCE [LARGE SCALE GENOMIC DNA]</scope>
    <source>
        <strain evidence="14 15">EPI-7</strain>
    </source>
</reference>
<dbReference type="GO" id="GO:0070403">
    <property type="term" value="F:NAD+ binding"/>
    <property type="evidence" value="ECO:0007669"/>
    <property type="project" value="InterPro"/>
</dbReference>
<dbReference type="PANTHER" id="PTHR43078">
    <property type="entry name" value="UDP-GLUCURONIC ACID DECARBOXYLASE-RELATED"/>
    <property type="match status" value="1"/>
</dbReference>
<dbReference type="EMBL" id="CP047156">
    <property type="protein sequence ID" value="QHC02362.1"/>
    <property type="molecule type" value="Genomic_DNA"/>
</dbReference>
<organism evidence="14 15">
    <name type="scientific">Epidermidibacterium keratini</name>
    <dbReference type="NCBI Taxonomy" id="1891644"/>
    <lineage>
        <taxon>Bacteria</taxon>
        <taxon>Bacillati</taxon>
        <taxon>Actinomycetota</taxon>
        <taxon>Actinomycetes</taxon>
        <taxon>Sporichthyales</taxon>
        <taxon>Sporichthyaceae</taxon>
        <taxon>Epidermidibacterium</taxon>
    </lineage>
</organism>
<dbReference type="UniPathway" id="UPA00796">
    <property type="reaction ID" value="UER00771"/>
</dbReference>
<dbReference type="SUPFAM" id="SSF51735">
    <property type="entry name" value="NAD(P)-binding Rossmann-fold domains"/>
    <property type="match status" value="1"/>
</dbReference>
<evidence type="ECO:0000256" key="6">
    <source>
        <dbReference type="ARBA" id="ARBA00022989"/>
    </source>
</evidence>
<evidence type="ECO:0000313" key="15">
    <source>
        <dbReference type="Proteomes" id="UP000463857"/>
    </source>
</evidence>
<protein>
    <submittedName>
        <fullName evidence="14">NAD-dependent epimerase/dehydratase family protein</fullName>
    </submittedName>
</protein>
<comment type="cofactor">
    <cofactor evidence="1">
        <name>NAD(+)</name>
        <dbReference type="ChEBI" id="CHEBI:57540"/>
    </cofactor>
</comment>
<evidence type="ECO:0000256" key="4">
    <source>
        <dbReference type="ARBA" id="ARBA00022793"/>
    </source>
</evidence>
<evidence type="ECO:0000256" key="1">
    <source>
        <dbReference type="ARBA" id="ARBA00001911"/>
    </source>
</evidence>
<dbReference type="FunFam" id="3.40.50.720:FF:000065">
    <property type="entry name" value="UDP-glucuronic acid decarboxylase 1"/>
    <property type="match status" value="1"/>
</dbReference>
<evidence type="ECO:0000256" key="7">
    <source>
        <dbReference type="ARBA" id="ARBA00023027"/>
    </source>
</evidence>
<dbReference type="AlphaFoldDB" id="A0A7L4YTH5"/>
<keyword evidence="6" id="KW-1133">Transmembrane helix</keyword>
<dbReference type="GO" id="GO:0005737">
    <property type="term" value="C:cytoplasm"/>
    <property type="evidence" value="ECO:0007669"/>
    <property type="project" value="TreeGrafter"/>
</dbReference>
<dbReference type="Pfam" id="PF01370">
    <property type="entry name" value="Epimerase"/>
    <property type="match status" value="1"/>
</dbReference>
<dbReference type="InParanoid" id="A0A7L4YTH5"/>
<dbReference type="InterPro" id="IPR001509">
    <property type="entry name" value="Epimerase_deHydtase"/>
</dbReference>
<sequence length="318" mass="33826">MVTGGAGFLGSHLCRAAVRAGADLVCVDDESSGDRANVADLADDPHFEFVAADVAVGLPERGSVDVVLHLASTASPVHYLQRPIATLRSGSLGTLHALELALTHSARFVLASTSEVYGDPLVHPQVESYWGNVNPIGARSCYDESKRFAEAAVMAFRREHAADAAIARIFNTYGPGMRTQDGRVVPAFIDQALRGAPLTVAGTGTQTRSLCYVSDTIDALLRLAASDTAGPVNIGNPHEVTVAELAERVRRAAGSESSIEHIPLPQDDPTRRCPDISEATRLLGWQPKVTLDDGLARTVAWFRGERQPATDSRSAASH</sequence>
<feature type="domain" description="NAD-dependent epimerase/dehydratase" evidence="13">
    <location>
        <begin position="1"/>
        <end position="235"/>
    </location>
</feature>
<gene>
    <name evidence="14" type="ORF">EK0264_08915</name>
</gene>
<keyword evidence="5" id="KW-0735">Signal-anchor</keyword>
<proteinExistence type="predicted"/>
<keyword evidence="4" id="KW-0210">Decarboxylase</keyword>
<comment type="subcellular location">
    <subcellularLocation>
        <location evidence="2">Golgi apparatus membrane</location>
        <topology evidence="2">Single-pass type II membrane protein</topology>
    </subcellularLocation>
    <subcellularLocation>
        <location evidence="12">Golgi apparatus</location>
        <location evidence="12">Golgi stack membrane</location>
    </subcellularLocation>
</comment>
<dbReference type="InterPro" id="IPR036291">
    <property type="entry name" value="NAD(P)-bd_dom_sf"/>
</dbReference>
<evidence type="ECO:0000256" key="9">
    <source>
        <dbReference type="ARBA" id="ARBA00023136"/>
    </source>
</evidence>
<dbReference type="PANTHER" id="PTHR43078:SF6">
    <property type="entry name" value="UDP-GLUCURONIC ACID DECARBOXYLASE 1"/>
    <property type="match status" value="1"/>
</dbReference>
<evidence type="ECO:0000256" key="3">
    <source>
        <dbReference type="ARBA" id="ARBA00022692"/>
    </source>
</evidence>
<keyword evidence="10" id="KW-0325">Glycoprotein</keyword>
<keyword evidence="8" id="KW-0333">Golgi apparatus</keyword>
<accession>A0A7L4YTH5</accession>
<dbReference type="Gene3D" id="3.40.50.720">
    <property type="entry name" value="NAD(P)-binding Rossmann-like Domain"/>
    <property type="match status" value="1"/>
</dbReference>
<keyword evidence="3" id="KW-0812">Transmembrane</keyword>
<evidence type="ECO:0000256" key="5">
    <source>
        <dbReference type="ARBA" id="ARBA00022968"/>
    </source>
</evidence>
<keyword evidence="15" id="KW-1185">Reference proteome</keyword>
<evidence type="ECO:0000313" key="14">
    <source>
        <dbReference type="EMBL" id="QHC02362.1"/>
    </source>
</evidence>
<dbReference type="CDD" id="cd05230">
    <property type="entry name" value="UGD_SDR_e"/>
    <property type="match status" value="1"/>
</dbReference>
<keyword evidence="9" id="KW-0472">Membrane</keyword>
<evidence type="ECO:0000256" key="11">
    <source>
        <dbReference type="ARBA" id="ARBA00023239"/>
    </source>
</evidence>
<dbReference type="GO" id="GO:0033320">
    <property type="term" value="P:UDP-D-xylose biosynthetic process"/>
    <property type="evidence" value="ECO:0007669"/>
    <property type="project" value="UniProtKB-UniPathway"/>
</dbReference>
<dbReference type="InterPro" id="IPR044516">
    <property type="entry name" value="UXS-like"/>
</dbReference>
<evidence type="ECO:0000256" key="8">
    <source>
        <dbReference type="ARBA" id="ARBA00023034"/>
    </source>
</evidence>
<dbReference type="GO" id="GO:0042732">
    <property type="term" value="P:D-xylose metabolic process"/>
    <property type="evidence" value="ECO:0007669"/>
    <property type="project" value="InterPro"/>
</dbReference>
<evidence type="ECO:0000256" key="10">
    <source>
        <dbReference type="ARBA" id="ARBA00023180"/>
    </source>
</evidence>
<dbReference type="Proteomes" id="UP000463857">
    <property type="component" value="Chromosome"/>
</dbReference>
<dbReference type="FunCoup" id="A0A7L4YTH5">
    <property type="interactions" value="196"/>
</dbReference>
<evidence type="ECO:0000256" key="12">
    <source>
        <dbReference type="ARBA" id="ARBA00037859"/>
    </source>
</evidence>
<keyword evidence="11" id="KW-0456">Lyase</keyword>
<evidence type="ECO:0000256" key="2">
    <source>
        <dbReference type="ARBA" id="ARBA00004323"/>
    </source>
</evidence>
<dbReference type="KEGG" id="eke:EK0264_08915"/>
<evidence type="ECO:0000259" key="13">
    <source>
        <dbReference type="Pfam" id="PF01370"/>
    </source>
</evidence>
<keyword evidence="7" id="KW-0520">NAD</keyword>
<dbReference type="GO" id="GO:0048040">
    <property type="term" value="F:UDP-glucuronate decarboxylase activity"/>
    <property type="evidence" value="ECO:0007669"/>
    <property type="project" value="TreeGrafter"/>
</dbReference>
<name>A0A7L4YTH5_9ACTN</name>